<keyword evidence="3" id="KW-1185">Reference proteome</keyword>
<dbReference type="OrthoDB" id="6350087at2759"/>
<dbReference type="KEGG" id="fas:105269182"/>
<feature type="region of interest" description="Disordered" evidence="1">
    <location>
        <begin position="483"/>
        <end position="658"/>
    </location>
</feature>
<evidence type="ECO:0000313" key="3">
    <source>
        <dbReference type="Proteomes" id="UP000694866"/>
    </source>
</evidence>
<feature type="signal peptide" evidence="2">
    <location>
        <begin position="1"/>
        <end position="27"/>
    </location>
</feature>
<evidence type="ECO:0000313" key="4">
    <source>
        <dbReference type="RefSeq" id="XP_011307528.1"/>
    </source>
</evidence>
<keyword evidence="2" id="KW-0732">Signal</keyword>
<feature type="region of interest" description="Disordered" evidence="1">
    <location>
        <begin position="427"/>
        <end position="467"/>
    </location>
</feature>
<dbReference type="Proteomes" id="UP000694866">
    <property type="component" value="Unplaced"/>
</dbReference>
<dbReference type="RefSeq" id="XP_011307528.1">
    <property type="nucleotide sequence ID" value="XM_011309226.1"/>
</dbReference>
<feature type="compositionally biased region" description="Basic and acidic residues" evidence="1">
    <location>
        <begin position="335"/>
        <end position="375"/>
    </location>
</feature>
<proteinExistence type="predicted"/>
<gene>
    <name evidence="4" type="primary">LOC105269182</name>
</gene>
<dbReference type="GeneID" id="105269182"/>
<feature type="compositionally biased region" description="Basic and acidic residues" evidence="1">
    <location>
        <begin position="513"/>
        <end position="578"/>
    </location>
</feature>
<feature type="compositionally biased region" description="Basic and acidic residues" evidence="1">
    <location>
        <begin position="434"/>
        <end position="445"/>
    </location>
</feature>
<feature type="region of interest" description="Disordered" evidence="1">
    <location>
        <begin position="323"/>
        <end position="375"/>
    </location>
</feature>
<feature type="compositionally biased region" description="Basic and acidic residues" evidence="1">
    <location>
        <begin position="483"/>
        <end position="497"/>
    </location>
</feature>
<sequence>MKKIRGKMFWVVIMVVMPGTLLKCSSADLTATVDDQYPWSALAQRKGPTAQDTAGGKSFKHSNEKISIDKFLRASWQKFPQSPAYDEPSFGQQIEDQGPGSIEIYRLTNLDDTDLSIPPLPLWNNPSHREKLVNNKLPTVTYEFKKSHKPGMKKKPLFLRPSQTVDKERKENDRMGVPELQIGCEGLEASSEEFNREPRSISVKNTSQDTYVEVPPVSPIHPVTIDWDYNEDDQPRRYEDMDELLKLKNLELMVNKKIKHRGDMAPEVDSDVEFDGKKVPLRGDLVVNRKVRSVSGNYKNRWNNDAGLWGFGENDGYISEDDDGFDGRGGQTEAQRYRDNYQRAQQEEMDRRRKEQLERQRIDGSRRNDHVTHSEIEKIQKEYELRLSAEQRDRERKLKEYIERNRPIVVENRGDEERRLLEEFRRISGGNGRSDPRWRHQDRSRGPSPPPAYPGSSRVDDARRQEDERRRLEEQRRRWEEIRREDEARRSEQERMRQLGGRHRVNNDMRGNSLEERRAEERRAEERRAEERRTEERRAEERTEERRAEERRAEERRAEEKRRAEERRREMERERWIEMQRNGNRNSDSRAEERRREEVERMEKMKEMERKYRERNGGGRREESGDSNRRVDERSRTQTRLGEERDRFMEQKQKTPHVKLPRWEEARLNALPVSARIILVPNSSHRSSTPSPLFPSRGNFGDDDHGSNNPPSACVWAVVQCCPSRDHRVLNSCFEYLGCPGVSWDPNPCTSAISDAARSQVAQFYASADET</sequence>
<evidence type="ECO:0000256" key="2">
    <source>
        <dbReference type="SAM" id="SignalP"/>
    </source>
</evidence>
<feature type="compositionally biased region" description="Basic and acidic residues" evidence="1">
    <location>
        <begin position="458"/>
        <end position="467"/>
    </location>
</feature>
<reference evidence="4" key="1">
    <citation type="submission" date="2025-08" db="UniProtKB">
        <authorList>
            <consortium name="RefSeq"/>
        </authorList>
    </citation>
    <scope>IDENTIFICATION</scope>
    <source>
        <strain evidence="4">USDA-PBARC FA_bdor</strain>
        <tissue evidence="4">Whole organism</tissue>
    </source>
</reference>
<organism evidence="3 4">
    <name type="scientific">Fopius arisanus</name>
    <dbReference type="NCBI Taxonomy" id="64838"/>
    <lineage>
        <taxon>Eukaryota</taxon>
        <taxon>Metazoa</taxon>
        <taxon>Ecdysozoa</taxon>
        <taxon>Arthropoda</taxon>
        <taxon>Hexapoda</taxon>
        <taxon>Insecta</taxon>
        <taxon>Pterygota</taxon>
        <taxon>Neoptera</taxon>
        <taxon>Endopterygota</taxon>
        <taxon>Hymenoptera</taxon>
        <taxon>Apocrita</taxon>
        <taxon>Ichneumonoidea</taxon>
        <taxon>Braconidae</taxon>
        <taxon>Opiinae</taxon>
        <taxon>Fopius</taxon>
    </lineage>
</organism>
<feature type="compositionally biased region" description="Basic and acidic residues" evidence="1">
    <location>
        <begin position="587"/>
        <end position="653"/>
    </location>
</feature>
<dbReference type="AlphaFoldDB" id="A0A9R1TEE8"/>
<protein>
    <submittedName>
        <fullName evidence="4">Stress response protein nst1</fullName>
    </submittedName>
</protein>
<evidence type="ECO:0000256" key="1">
    <source>
        <dbReference type="SAM" id="MobiDB-lite"/>
    </source>
</evidence>
<feature type="chain" id="PRO_5040421246" evidence="2">
    <location>
        <begin position="28"/>
        <end position="771"/>
    </location>
</feature>
<name>A0A9R1TEE8_9HYME</name>
<accession>A0A9R1TEE8</accession>